<sequence length="54" mass="5579">MSTRNSKSKGKAGAGEAAGPNIYVGLLVVSLSALLAGIIFLVLELQTYNWELGG</sequence>
<evidence type="ECO:0000313" key="2">
    <source>
        <dbReference type="EMBL" id="QDT94395.1"/>
    </source>
</evidence>
<reference evidence="2 3" key="1">
    <citation type="submission" date="2019-02" db="EMBL/GenBank/DDBJ databases">
        <title>Deep-cultivation of Planctomycetes and their phenomic and genomic characterization uncovers novel biology.</title>
        <authorList>
            <person name="Wiegand S."/>
            <person name="Jogler M."/>
            <person name="Boedeker C."/>
            <person name="Pinto D."/>
            <person name="Vollmers J."/>
            <person name="Rivas-Marin E."/>
            <person name="Kohn T."/>
            <person name="Peeters S.H."/>
            <person name="Heuer A."/>
            <person name="Rast P."/>
            <person name="Oberbeckmann S."/>
            <person name="Bunk B."/>
            <person name="Jeske O."/>
            <person name="Meyerdierks A."/>
            <person name="Storesund J.E."/>
            <person name="Kallscheuer N."/>
            <person name="Luecker S."/>
            <person name="Lage O.M."/>
            <person name="Pohl T."/>
            <person name="Merkel B.J."/>
            <person name="Hornburger P."/>
            <person name="Mueller R.-W."/>
            <person name="Bruemmer F."/>
            <person name="Labrenz M."/>
            <person name="Spormann A.M."/>
            <person name="Op den Camp H."/>
            <person name="Overmann J."/>
            <person name="Amann R."/>
            <person name="Jetten M.S.M."/>
            <person name="Mascher T."/>
            <person name="Medema M.H."/>
            <person name="Devos D.P."/>
            <person name="Kaster A.-K."/>
            <person name="Ovreas L."/>
            <person name="Rohde M."/>
            <person name="Galperin M.Y."/>
            <person name="Jogler C."/>
        </authorList>
    </citation>
    <scope>NUCLEOTIDE SEQUENCE [LARGE SCALE GENOMIC DNA]</scope>
    <source>
        <strain evidence="2 3">Pan161</strain>
    </source>
</reference>
<keyword evidence="3" id="KW-1185">Reference proteome</keyword>
<dbReference type="KEGG" id="gax:Pan161_60910"/>
<dbReference type="AlphaFoldDB" id="A0A517VN29"/>
<organism evidence="2 3">
    <name type="scientific">Gimesia algae</name>
    <dbReference type="NCBI Taxonomy" id="2527971"/>
    <lineage>
        <taxon>Bacteria</taxon>
        <taxon>Pseudomonadati</taxon>
        <taxon>Planctomycetota</taxon>
        <taxon>Planctomycetia</taxon>
        <taxon>Planctomycetales</taxon>
        <taxon>Planctomycetaceae</taxon>
        <taxon>Gimesia</taxon>
    </lineage>
</organism>
<name>A0A517VN29_9PLAN</name>
<evidence type="ECO:0000313" key="3">
    <source>
        <dbReference type="Proteomes" id="UP000316855"/>
    </source>
</evidence>
<gene>
    <name evidence="2" type="ORF">Pan161_60910</name>
</gene>
<dbReference type="EMBL" id="CP036343">
    <property type="protein sequence ID" value="QDT94395.1"/>
    <property type="molecule type" value="Genomic_DNA"/>
</dbReference>
<feature type="transmembrane region" description="Helical" evidence="1">
    <location>
        <begin position="21"/>
        <end position="43"/>
    </location>
</feature>
<protein>
    <submittedName>
        <fullName evidence="2">Uncharacterized protein</fullName>
    </submittedName>
</protein>
<keyword evidence="1" id="KW-1133">Transmembrane helix</keyword>
<keyword evidence="1" id="KW-0812">Transmembrane</keyword>
<keyword evidence="1" id="KW-0472">Membrane</keyword>
<proteinExistence type="predicted"/>
<dbReference type="Proteomes" id="UP000316855">
    <property type="component" value="Chromosome"/>
</dbReference>
<evidence type="ECO:0000256" key="1">
    <source>
        <dbReference type="SAM" id="Phobius"/>
    </source>
</evidence>
<dbReference type="RefSeq" id="WP_197995589.1">
    <property type="nucleotide sequence ID" value="NZ_CP036343.1"/>
</dbReference>
<accession>A0A517VN29</accession>